<dbReference type="EMBL" id="JACRIW010000108">
    <property type="protein sequence ID" value="MBI5170761.1"/>
    <property type="molecule type" value="Genomic_DNA"/>
</dbReference>
<gene>
    <name evidence="2" type="ORF">HZA61_14830</name>
</gene>
<evidence type="ECO:0000313" key="3">
    <source>
        <dbReference type="Proteomes" id="UP000696931"/>
    </source>
</evidence>
<feature type="signal peptide" evidence="1">
    <location>
        <begin position="1"/>
        <end position="28"/>
    </location>
</feature>
<comment type="caution">
    <text evidence="2">The sequence shown here is derived from an EMBL/GenBank/DDBJ whole genome shotgun (WGS) entry which is preliminary data.</text>
</comment>
<reference evidence="2" key="1">
    <citation type="submission" date="2020-07" db="EMBL/GenBank/DDBJ databases">
        <title>Huge and variable diversity of episymbiotic CPR bacteria and DPANN archaea in groundwater ecosystems.</title>
        <authorList>
            <person name="He C.Y."/>
            <person name="Keren R."/>
            <person name="Whittaker M."/>
            <person name="Farag I.F."/>
            <person name="Doudna J."/>
            <person name="Cate J.H.D."/>
            <person name="Banfield J.F."/>
        </authorList>
    </citation>
    <scope>NUCLEOTIDE SEQUENCE</scope>
    <source>
        <strain evidence="2">NC_groundwater_1813_Pr3_B-0.1um_71_17</strain>
    </source>
</reference>
<dbReference type="AlphaFoldDB" id="A0A933SDW2"/>
<organism evidence="2 3">
    <name type="scientific">Eiseniibacteriota bacterium</name>
    <dbReference type="NCBI Taxonomy" id="2212470"/>
    <lineage>
        <taxon>Bacteria</taxon>
        <taxon>Candidatus Eiseniibacteriota</taxon>
    </lineage>
</organism>
<proteinExistence type="predicted"/>
<dbReference type="Proteomes" id="UP000696931">
    <property type="component" value="Unassembled WGS sequence"/>
</dbReference>
<accession>A0A933SDW2</accession>
<evidence type="ECO:0000313" key="2">
    <source>
        <dbReference type="EMBL" id="MBI5170761.1"/>
    </source>
</evidence>
<protein>
    <recommendedName>
        <fullName evidence="4">DUF885 domain-containing protein</fullName>
    </recommendedName>
</protein>
<evidence type="ECO:0000256" key="1">
    <source>
        <dbReference type="SAM" id="SignalP"/>
    </source>
</evidence>
<name>A0A933SDW2_UNCEI</name>
<feature type="chain" id="PRO_5036840963" description="DUF885 domain-containing protein" evidence="1">
    <location>
        <begin position="29"/>
        <end position="253"/>
    </location>
</feature>
<keyword evidence="1" id="KW-0732">Signal</keyword>
<evidence type="ECO:0008006" key="4">
    <source>
        <dbReference type="Google" id="ProtNLM"/>
    </source>
</evidence>
<sequence length="253" mass="27050">MTIRRTPALLLSTTALALLCAGASSSVAGPGAADASRAALVRARAQWREWVREQRPDLAAGVGVAVDLRRAAPLDEAGLDSARVRVARVRGTLARVDRAALPAAEAVAFDTLEARAGRESDLLESGAWRRDPGLYAAFTLEAALEAAAPRKGLSPCERSRRALLHLRRTSEALRAARVNLGRAGTAGGDHAGAFARWEDAIRRARTELPAVFLACREPHRLADAVEADSAAIAAAERFVREVREEFVHSARAR</sequence>